<dbReference type="KEGG" id="des:DSOUD_1873"/>
<dbReference type="EMBL" id="CP010802">
    <property type="protein sequence ID" value="ALC16645.1"/>
    <property type="molecule type" value="Genomic_DNA"/>
</dbReference>
<proteinExistence type="predicted"/>
<feature type="chain" id="PRO_5005792598" description="YtkA-like domain-containing protein" evidence="1">
    <location>
        <begin position="21"/>
        <end position="164"/>
    </location>
</feature>
<accession>A0A0M4DIB1</accession>
<evidence type="ECO:0008006" key="4">
    <source>
        <dbReference type="Google" id="ProtNLM"/>
    </source>
</evidence>
<evidence type="ECO:0000313" key="2">
    <source>
        <dbReference type="EMBL" id="ALC16645.1"/>
    </source>
</evidence>
<dbReference type="PATRIC" id="fig|1603606.3.peg.2033"/>
<protein>
    <recommendedName>
        <fullName evidence="4">YtkA-like domain-containing protein</fullName>
    </recommendedName>
</protein>
<dbReference type="RefSeq" id="WP_053550725.1">
    <property type="nucleotide sequence ID" value="NZ_CP010802.1"/>
</dbReference>
<dbReference type="STRING" id="1603606.DSOUD_1873"/>
<reference evidence="2 3" key="1">
    <citation type="submission" date="2015-07" db="EMBL/GenBank/DDBJ databases">
        <title>Isolation and Genomic Characterization of a Novel Halophilic Metal-Reducing Deltaproteobacterium from the Deep Subsurface.</title>
        <authorList>
            <person name="Badalamenti J.P."/>
            <person name="Summers Z.M."/>
            <person name="Gralnick J.A."/>
            <person name="Bond D.R."/>
        </authorList>
    </citation>
    <scope>NUCLEOTIDE SEQUENCE [LARGE SCALE GENOMIC DNA]</scope>
    <source>
        <strain evidence="2 3">WTL</strain>
    </source>
</reference>
<keyword evidence="3" id="KW-1185">Reference proteome</keyword>
<sequence>MKKRWTVFFTVLLTVGLPFAAVAASHEHDHGSMNHEKMEGMNHSGMAMTGDMIMLGDDSEEGVKAMAHLKDVQEAMAKMGMAQTHHFMVMFMDAESGKPIEAGTVAVKIKGPSGSEGEPVKLMGMQGHFGADIALAKKGEYKFKLGTKLADGKKRQFEFEFTLK</sequence>
<dbReference type="Proteomes" id="UP000057158">
    <property type="component" value="Chromosome"/>
</dbReference>
<organism evidence="2 3">
    <name type="scientific">Desulfuromonas soudanensis</name>
    <dbReference type="NCBI Taxonomy" id="1603606"/>
    <lineage>
        <taxon>Bacteria</taxon>
        <taxon>Pseudomonadati</taxon>
        <taxon>Thermodesulfobacteriota</taxon>
        <taxon>Desulfuromonadia</taxon>
        <taxon>Desulfuromonadales</taxon>
        <taxon>Desulfuromonadaceae</taxon>
        <taxon>Desulfuromonas</taxon>
    </lineage>
</organism>
<feature type="signal peptide" evidence="1">
    <location>
        <begin position="1"/>
        <end position="20"/>
    </location>
</feature>
<dbReference type="OrthoDB" id="5397223at2"/>
<name>A0A0M4DIB1_9BACT</name>
<gene>
    <name evidence="2" type="ORF">DSOUD_1873</name>
</gene>
<keyword evidence="1" id="KW-0732">Signal</keyword>
<evidence type="ECO:0000313" key="3">
    <source>
        <dbReference type="Proteomes" id="UP000057158"/>
    </source>
</evidence>
<dbReference type="AlphaFoldDB" id="A0A0M4DIB1"/>
<evidence type="ECO:0000256" key="1">
    <source>
        <dbReference type="SAM" id="SignalP"/>
    </source>
</evidence>